<gene>
    <name evidence="2" type="ORF">CJ218_05060</name>
    <name evidence="3" type="ORF">FOC50_03800</name>
</gene>
<name>A0A2N6SEX2_9BACL</name>
<dbReference type="STRING" id="84135.GCA_001052115_01392"/>
<dbReference type="Proteomes" id="UP000427636">
    <property type="component" value="Chromosome"/>
</dbReference>
<dbReference type="InterPro" id="IPR023577">
    <property type="entry name" value="CYTH_domain"/>
</dbReference>
<feature type="domain" description="CYTH" evidence="1">
    <location>
        <begin position="3"/>
        <end position="190"/>
    </location>
</feature>
<dbReference type="Pfam" id="PF01928">
    <property type="entry name" value="CYTH"/>
    <property type="match status" value="1"/>
</dbReference>
<dbReference type="GeneID" id="84802378"/>
<dbReference type="EMBL" id="CP046313">
    <property type="protein sequence ID" value="QGS07466.1"/>
    <property type="molecule type" value="Genomic_DNA"/>
</dbReference>
<dbReference type="EMBL" id="PNGT01000004">
    <property type="protein sequence ID" value="PMC52494.1"/>
    <property type="molecule type" value="Genomic_DNA"/>
</dbReference>
<reference evidence="2 4" key="1">
    <citation type="submission" date="2017-09" db="EMBL/GenBank/DDBJ databases">
        <title>Bacterial strain isolated from the female urinary microbiota.</title>
        <authorList>
            <person name="Thomas-White K."/>
            <person name="Kumar N."/>
            <person name="Forster S."/>
            <person name="Putonti C."/>
            <person name="Lawley T."/>
            <person name="Wolfe A.J."/>
        </authorList>
    </citation>
    <scope>NUCLEOTIDE SEQUENCE [LARGE SCALE GENOMIC DNA]</scope>
    <source>
        <strain evidence="2 4">UMB0186</strain>
    </source>
</reference>
<evidence type="ECO:0000313" key="5">
    <source>
        <dbReference type="Proteomes" id="UP000427636"/>
    </source>
</evidence>
<protein>
    <submittedName>
        <fullName evidence="2">CYTH domain-containing protein</fullName>
    </submittedName>
</protein>
<organism evidence="2 4">
    <name type="scientific">Gemella sanguinis</name>
    <dbReference type="NCBI Taxonomy" id="84135"/>
    <lineage>
        <taxon>Bacteria</taxon>
        <taxon>Bacillati</taxon>
        <taxon>Bacillota</taxon>
        <taxon>Bacilli</taxon>
        <taxon>Bacillales</taxon>
        <taxon>Gemellaceae</taxon>
        <taxon>Gemella</taxon>
    </lineage>
</organism>
<keyword evidence="5" id="KW-1185">Reference proteome</keyword>
<dbReference type="InterPro" id="IPR009195">
    <property type="entry name" value="Uncharacterised_YjbK"/>
</dbReference>
<proteinExistence type="predicted"/>
<dbReference type="RefSeq" id="WP_006363891.1">
    <property type="nucleotide sequence ID" value="NZ_CP046313.1"/>
</dbReference>
<dbReference type="Gene3D" id="2.40.320.10">
    <property type="entry name" value="Hypothetical Protein Pfu-838710-001"/>
    <property type="match status" value="1"/>
</dbReference>
<dbReference type="PROSITE" id="PS51707">
    <property type="entry name" value="CYTH"/>
    <property type="match status" value="1"/>
</dbReference>
<reference evidence="3 5" key="2">
    <citation type="submission" date="2019-11" db="EMBL/GenBank/DDBJ databases">
        <title>FDA dAtabase for Regulatory Grade micrObial Sequences (FDA-ARGOS): Supporting development and validation of Infectious Disease Dx tests.</title>
        <authorList>
            <person name="Turner S."/>
            <person name="Byrd R."/>
            <person name="Tallon L."/>
            <person name="Sadzewicz L."/>
            <person name="Vavikolanu K."/>
            <person name="Mehta A."/>
            <person name="Aluvathingal J."/>
            <person name="Nadendla S."/>
            <person name="Myers T."/>
            <person name="Yan Y."/>
            <person name="Sichtig H."/>
        </authorList>
    </citation>
    <scope>NUCLEOTIDE SEQUENCE [LARGE SCALE GENOMIC DNA]</scope>
    <source>
        <strain evidence="3 5">FDAARGOS_742</strain>
    </source>
</reference>
<dbReference type="SMART" id="SM01118">
    <property type="entry name" value="CYTH"/>
    <property type="match status" value="1"/>
</dbReference>
<sequence>MREIEIEFKNLLTEDEYNNLYTSLKLEDKPQIINKNFYYDDANESLKKANSALRIRYTNNKDEMTLKIKGSKQNVEINIPLDESFPKEPTVLPIVPNEIIAELENIDVQIKTPMLTQKIETIRYELPYKSGLLVVDKTTFLNDIVDYELEFEVKDYNIGLEEFKTLLSEFNIEERKAKPKIARAMEYSKK</sequence>
<dbReference type="SUPFAM" id="SSF55154">
    <property type="entry name" value="CYTH-like phosphatases"/>
    <property type="match status" value="1"/>
</dbReference>
<dbReference type="OrthoDB" id="384378at2"/>
<evidence type="ECO:0000313" key="4">
    <source>
        <dbReference type="Proteomes" id="UP000235670"/>
    </source>
</evidence>
<evidence type="ECO:0000313" key="3">
    <source>
        <dbReference type="EMBL" id="QGS07466.1"/>
    </source>
</evidence>
<accession>A0A2N6SEX2</accession>
<evidence type="ECO:0000313" key="2">
    <source>
        <dbReference type="EMBL" id="PMC52494.1"/>
    </source>
</evidence>
<dbReference type="Proteomes" id="UP000235670">
    <property type="component" value="Unassembled WGS sequence"/>
</dbReference>
<dbReference type="InterPro" id="IPR033469">
    <property type="entry name" value="CYTH-like_dom_sf"/>
</dbReference>
<dbReference type="AlphaFoldDB" id="A0A2N6SEX2"/>
<dbReference type="CDD" id="cd07762">
    <property type="entry name" value="CYTH-like_Pase_1"/>
    <property type="match status" value="1"/>
</dbReference>
<evidence type="ECO:0000259" key="1">
    <source>
        <dbReference type="PROSITE" id="PS51707"/>
    </source>
</evidence>
<dbReference type="PIRSF" id="PIRSF012526">
    <property type="entry name" value="CYTH_UCP012526"/>
    <property type="match status" value="1"/>
</dbReference>